<proteinExistence type="predicted"/>
<name>A0A8H7CTV9_9AGAR</name>
<dbReference type="AlphaFoldDB" id="A0A8H7CTV9"/>
<dbReference type="EMBL" id="JACAZI010000010">
    <property type="protein sequence ID" value="KAF7350065.1"/>
    <property type="molecule type" value="Genomic_DNA"/>
</dbReference>
<sequence>MLDEFCLTPSRMRRKTHNDCFFVPKRGRDFQVKVYLRFFAVPPPPASIGQVMARRQCRRLGWHCKGDGAATPGVRDAHVPQLDAHQRSDAHHSGLRAEPEDDAESPYAVQGLSSTMLKFCGT</sequence>
<feature type="region of interest" description="Disordered" evidence="1">
    <location>
        <begin position="71"/>
        <end position="107"/>
    </location>
</feature>
<evidence type="ECO:0000313" key="3">
    <source>
        <dbReference type="Proteomes" id="UP000620124"/>
    </source>
</evidence>
<accession>A0A8H7CTV9</accession>
<gene>
    <name evidence="2" type="ORF">MVEN_01308300</name>
</gene>
<evidence type="ECO:0000256" key="1">
    <source>
        <dbReference type="SAM" id="MobiDB-lite"/>
    </source>
</evidence>
<keyword evidence="3" id="KW-1185">Reference proteome</keyword>
<dbReference type="Proteomes" id="UP000620124">
    <property type="component" value="Unassembled WGS sequence"/>
</dbReference>
<evidence type="ECO:0000313" key="2">
    <source>
        <dbReference type="EMBL" id="KAF7350065.1"/>
    </source>
</evidence>
<reference evidence="2" key="1">
    <citation type="submission" date="2020-05" db="EMBL/GenBank/DDBJ databases">
        <title>Mycena genomes resolve the evolution of fungal bioluminescence.</title>
        <authorList>
            <person name="Tsai I.J."/>
        </authorList>
    </citation>
    <scope>NUCLEOTIDE SEQUENCE</scope>
    <source>
        <strain evidence="2">CCC161011</strain>
    </source>
</reference>
<comment type="caution">
    <text evidence="2">The sequence shown here is derived from an EMBL/GenBank/DDBJ whole genome shotgun (WGS) entry which is preliminary data.</text>
</comment>
<organism evidence="2 3">
    <name type="scientific">Mycena venus</name>
    <dbReference type="NCBI Taxonomy" id="2733690"/>
    <lineage>
        <taxon>Eukaryota</taxon>
        <taxon>Fungi</taxon>
        <taxon>Dikarya</taxon>
        <taxon>Basidiomycota</taxon>
        <taxon>Agaricomycotina</taxon>
        <taxon>Agaricomycetes</taxon>
        <taxon>Agaricomycetidae</taxon>
        <taxon>Agaricales</taxon>
        <taxon>Marasmiineae</taxon>
        <taxon>Mycenaceae</taxon>
        <taxon>Mycena</taxon>
    </lineage>
</organism>
<feature type="compositionally biased region" description="Basic and acidic residues" evidence="1">
    <location>
        <begin position="84"/>
        <end position="98"/>
    </location>
</feature>
<protein>
    <submittedName>
        <fullName evidence="2">Uncharacterized protein</fullName>
    </submittedName>
</protein>